<gene>
    <name evidence="1" type="ORF">KO508_11305</name>
</gene>
<accession>A0ABS6A909</accession>
<dbReference type="EMBL" id="JAHKPV010000019">
    <property type="protein sequence ID" value="MBU2874588.1"/>
    <property type="molecule type" value="Genomic_DNA"/>
</dbReference>
<dbReference type="Proteomes" id="UP000753376">
    <property type="component" value="Unassembled WGS sequence"/>
</dbReference>
<evidence type="ECO:0000313" key="1">
    <source>
        <dbReference type="EMBL" id="MBU2874588.1"/>
    </source>
</evidence>
<proteinExistence type="predicted"/>
<protein>
    <submittedName>
        <fullName evidence="1">Uncharacterized protein</fullName>
    </submittedName>
</protein>
<organism evidence="1 2">
    <name type="scientific">Marinobacter salexigens</name>
    <dbReference type="NCBI Taxonomy" id="1925763"/>
    <lineage>
        <taxon>Bacteria</taxon>
        <taxon>Pseudomonadati</taxon>
        <taxon>Pseudomonadota</taxon>
        <taxon>Gammaproteobacteria</taxon>
        <taxon>Pseudomonadales</taxon>
        <taxon>Marinobacteraceae</taxon>
        <taxon>Marinobacter</taxon>
    </lineage>
</organism>
<evidence type="ECO:0000313" key="2">
    <source>
        <dbReference type="Proteomes" id="UP000753376"/>
    </source>
</evidence>
<sequence length="478" mass="53026">MEDWQGCLAPQCQTALLNAREDVDRRGGAVITVEDFLLALLNTSPPISRFLRGSGVDMDELIRTVQCEQPIVTEVGGEGLLSSQLIYWLATARETYGTPAWLDWPQLLEVLARYAERLQEKAYVSVLELVSRWPTSSDQMDSNHLNSDQLNSDGSLANSGINEETAPVVITDTDWIELAEDVAITLAATPNALVWVRGERGAGKSAWLRSLLSSFAQPYVEMDLRREAELMASELAVIPVSGKRLWPVLVLDNVTPADLLMLMASPSGLASELVQRWQGPVMLLGPDVQAVSAESCRTLEQQLGRALEVYNAPLSSEMQRKAILVAHQAAIERRWNIHLPQPVIQFAASRRSRCVSTPGGMLQWVERAAARLELFARRGPVKSVALSGQEDTLRRQSLVAMARQEPLDEIAQSLEEVQLLRVAAEVDWYERQAAGTLRKLTVDDLRYELERWLAARPGPVHYVRHCDHQHGESASAGS</sequence>
<name>A0ABS6A909_9GAMM</name>
<reference evidence="1 2" key="1">
    <citation type="submission" date="2021-05" db="EMBL/GenBank/DDBJ databases">
        <title>Draft genomes of bacteria isolated from model marine particles.</title>
        <authorList>
            <person name="Datta M.S."/>
            <person name="Schwartzman J.A."/>
            <person name="Enke T.N."/>
            <person name="Saavedra J."/>
            <person name="Cermak N."/>
            <person name="Cordero O.X."/>
        </authorList>
    </citation>
    <scope>NUCLEOTIDE SEQUENCE [LARGE SCALE GENOMIC DNA]</scope>
    <source>
        <strain evidence="1 2">D2M19</strain>
    </source>
</reference>
<comment type="caution">
    <text evidence="1">The sequence shown here is derived from an EMBL/GenBank/DDBJ whole genome shotgun (WGS) entry which is preliminary data.</text>
</comment>
<keyword evidence="2" id="KW-1185">Reference proteome</keyword>
<dbReference type="RefSeq" id="WP_216008419.1">
    <property type="nucleotide sequence ID" value="NZ_JAHKPV010000019.1"/>
</dbReference>